<dbReference type="Proteomes" id="UP000494161">
    <property type="component" value="Unassembled WGS sequence"/>
</dbReference>
<protein>
    <recommendedName>
        <fullName evidence="4">DUF4175 domain-containing protein</fullName>
    </recommendedName>
</protein>
<keyword evidence="1" id="KW-0472">Membrane</keyword>
<name>A0ABM8M1X3_9BURK</name>
<keyword evidence="3" id="KW-1185">Reference proteome</keyword>
<keyword evidence="1" id="KW-0812">Transmembrane</keyword>
<feature type="transmembrane region" description="Helical" evidence="1">
    <location>
        <begin position="28"/>
        <end position="46"/>
    </location>
</feature>
<keyword evidence="1" id="KW-1133">Transmembrane helix</keyword>
<comment type="caution">
    <text evidence="2">The sequence shown here is derived from an EMBL/GenBank/DDBJ whole genome shotgun (WGS) entry which is preliminary data.</text>
</comment>
<organism evidence="2 3">
    <name type="scientific">Achromobacter ruhlandii</name>
    <dbReference type="NCBI Taxonomy" id="72557"/>
    <lineage>
        <taxon>Bacteria</taxon>
        <taxon>Pseudomonadati</taxon>
        <taxon>Pseudomonadota</taxon>
        <taxon>Betaproteobacteria</taxon>
        <taxon>Burkholderiales</taxon>
        <taxon>Alcaligenaceae</taxon>
        <taxon>Achromobacter</taxon>
    </lineage>
</organism>
<gene>
    <name evidence="2" type="ORF">LMG7053_05262</name>
</gene>
<feature type="transmembrane region" description="Helical" evidence="1">
    <location>
        <begin position="7"/>
        <end position="22"/>
    </location>
</feature>
<sequence>MTPELKYWLLILLTAIYTVQTLPKWVSWIFGIAAYGAALLVFFGVLQ</sequence>
<evidence type="ECO:0000313" key="2">
    <source>
        <dbReference type="EMBL" id="CAB3957340.1"/>
    </source>
</evidence>
<dbReference type="EMBL" id="CADILJ010000080">
    <property type="protein sequence ID" value="CAB3957340.1"/>
    <property type="molecule type" value="Genomic_DNA"/>
</dbReference>
<accession>A0ABM8M1X3</accession>
<dbReference type="RefSeq" id="WP_175224641.1">
    <property type="nucleotide sequence ID" value="NZ_CADILJ010000080.1"/>
</dbReference>
<reference evidence="2 3" key="1">
    <citation type="submission" date="2020-04" db="EMBL/GenBank/DDBJ databases">
        <authorList>
            <person name="De Canck E."/>
        </authorList>
    </citation>
    <scope>NUCLEOTIDE SEQUENCE [LARGE SCALE GENOMIC DNA]</scope>
    <source>
        <strain evidence="2 3">LMG 7053</strain>
    </source>
</reference>
<evidence type="ECO:0000313" key="3">
    <source>
        <dbReference type="Proteomes" id="UP000494161"/>
    </source>
</evidence>
<evidence type="ECO:0008006" key="4">
    <source>
        <dbReference type="Google" id="ProtNLM"/>
    </source>
</evidence>
<proteinExistence type="predicted"/>
<evidence type="ECO:0000256" key="1">
    <source>
        <dbReference type="SAM" id="Phobius"/>
    </source>
</evidence>